<dbReference type="EMBL" id="PQXL01000763">
    <property type="protein sequence ID" value="THV44008.1"/>
    <property type="molecule type" value="Genomic_DNA"/>
</dbReference>
<sequence>MAPHYYDDDDHHIDRLRRELQELKDQQQQQQIDTDDTWTIQDVLKYFSPTFYLQLVSASTAKTLKYVILPGVVFLVAVLICQPTLIFQLLTTFFSLFALFWRIVKITLTTASTSLAVVNCCINPRQCSRNIWSSWSPANTFEFKNVLGRSAESPSTVLTSMKPTLTNSHSSRSTVTSSRPTYTAGGIPYWNFSQAEEGYALWTNSINQELGNSFKITNPRQHHFASESEPGGHQNHPKWSKPQNDAHAQSKDLILPLNALIESSVALTSAISYIDRRADISLRDDVVKDIMPRLSKMNTLTLTMHKQYKAYNKKWLKLVDSMVKDSFEASQNTSTLADEFQATIDQAMDEGSLSSSSSSSSPSLSSSPSNRLHVAPIFLNKGNRSFFNPMRFFKGSQIFERETLVEQAHRIYLRLLIERRGHIHRISVIAREIYQDSQKLLHLIESINININYLTIQINKSEKIKSNTKDALKRAIDEAEAQRLKERRLLFFTRPQTFQEQEEKLTREEKIHLLITDIAQLGTLSDHCMELQAMLERDDGIWHRVFAASDEFLSGTRPWSEFEGWLADIEKHEDKKGLSIFGFWSEIENGGKLDDDHKKLQQANHFVEEVRWWARSRTEFARELEEMIENMLASVEGKSSMAADGIKEARMNGGMEG</sequence>
<accession>A0A4S8QHL3</accession>
<feature type="coiled-coil region" evidence="1">
    <location>
        <begin position="6"/>
        <end position="33"/>
    </location>
</feature>
<evidence type="ECO:0000256" key="1">
    <source>
        <dbReference type="SAM" id="Coils"/>
    </source>
</evidence>
<keyword evidence="3" id="KW-0472">Membrane</keyword>
<organism evidence="4 5">
    <name type="scientific">Botrytis galanthina</name>
    <dbReference type="NCBI Taxonomy" id="278940"/>
    <lineage>
        <taxon>Eukaryota</taxon>
        <taxon>Fungi</taxon>
        <taxon>Dikarya</taxon>
        <taxon>Ascomycota</taxon>
        <taxon>Pezizomycotina</taxon>
        <taxon>Leotiomycetes</taxon>
        <taxon>Helotiales</taxon>
        <taxon>Sclerotiniaceae</taxon>
        <taxon>Botrytis</taxon>
    </lineage>
</organism>
<dbReference type="Proteomes" id="UP000308671">
    <property type="component" value="Unassembled WGS sequence"/>
</dbReference>
<keyword evidence="3" id="KW-0812">Transmembrane</keyword>
<keyword evidence="3" id="KW-1133">Transmembrane helix</keyword>
<evidence type="ECO:0000313" key="4">
    <source>
        <dbReference type="EMBL" id="THV44008.1"/>
    </source>
</evidence>
<evidence type="ECO:0000313" key="5">
    <source>
        <dbReference type="Proteomes" id="UP000308671"/>
    </source>
</evidence>
<protein>
    <submittedName>
        <fullName evidence="4">Uncharacterized protein</fullName>
    </submittedName>
</protein>
<feature type="coiled-coil region" evidence="1">
    <location>
        <begin position="462"/>
        <end position="489"/>
    </location>
</feature>
<proteinExistence type="predicted"/>
<dbReference type="AlphaFoldDB" id="A0A4S8QHL3"/>
<comment type="caution">
    <text evidence="4">The sequence shown here is derived from an EMBL/GenBank/DDBJ whole genome shotgun (WGS) entry which is preliminary data.</text>
</comment>
<feature type="compositionally biased region" description="Low complexity" evidence="2">
    <location>
        <begin position="166"/>
        <end position="179"/>
    </location>
</feature>
<evidence type="ECO:0000256" key="3">
    <source>
        <dbReference type="SAM" id="Phobius"/>
    </source>
</evidence>
<feature type="transmembrane region" description="Helical" evidence="3">
    <location>
        <begin position="63"/>
        <end position="80"/>
    </location>
</feature>
<name>A0A4S8QHL3_9HELO</name>
<reference evidence="4 5" key="1">
    <citation type="submission" date="2017-12" db="EMBL/GenBank/DDBJ databases">
        <title>Comparative genomics of Botrytis spp.</title>
        <authorList>
            <person name="Valero-Jimenez C.A."/>
            <person name="Tapia P."/>
            <person name="Veloso J."/>
            <person name="Silva-Moreno E."/>
            <person name="Staats M."/>
            <person name="Valdes J.H."/>
            <person name="Van Kan J.A.L."/>
        </authorList>
    </citation>
    <scope>NUCLEOTIDE SEQUENCE [LARGE SCALE GENOMIC DNA]</scope>
    <source>
        <strain evidence="4 5">MUCL435</strain>
    </source>
</reference>
<gene>
    <name evidence="4" type="ORF">BGAL_0768g00020</name>
</gene>
<feature type="region of interest" description="Disordered" evidence="2">
    <location>
        <begin position="158"/>
        <end position="179"/>
    </location>
</feature>
<feature type="compositionally biased region" description="Low complexity" evidence="2">
    <location>
        <begin position="352"/>
        <end position="369"/>
    </location>
</feature>
<keyword evidence="5" id="KW-1185">Reference proteome</keyword>
<keyword evidence="1" id="KW-0175">Coiled coil</keyword>
<evidence type="ECO:0000256" key="2">
    <source>
        <dbReference type="SAM" id="MobiDB-lite"/>
    </source>
</evidence>
<feature type="region of interest" description="Disordered" evidence="2">
    <location>
        <begin position="222"/>
        <end position="247"/>
    </location>
</feature>
<feature type="region of interest" description="Disordered" evidence="2">
    <location>
        <begin position="350"/>
        <end position="369"/>
    </location>
</feature>